<feature type="domain" description="MacB-like periplasmic core" evidence="9">
    <location>
        <begin position="29"/>
        <end position="244"/>
    </location>
</feature>
<dbReference type="RefSeq" id="WP_104713278.1">
    <property type="nucleotide sequence ID" value="NZ_PTRA01000001.1"/>
</dbReference>
<keyword evidence="11" id="KW-1185">Reference proteome</keyword>
<dbReference type="PANTHER" id="PTHR30489:SF0">
    <property type="entry name" value="LIPOPROTEIN-RELEASING SYSTEM TRANSMEMBRANE PROTEIN LOLE"/>
    <property type="match status" value="1"/>
</dbReference>
<name>A0A2S7ISL8_9BACT</name>
<feature type="domain" description="ABC3 transporter permease C-terminal" evidence="8">
    <location>
        <begin position="275"/>
        <end position="399"/>
    </location>
</feature>
<dbReference type="Proteomes" id="UP000239590">
    <property type="component" value="Unassembled WGS sequence"/>
</dbReference>
<protein>
    <submittedName>
        <fullName evidence="10">ABC transporter permease</fullName>
    </submittedName>
</protein>
<feature type="transmembrane region" description="Helical" evidence="7">
    <location>
        <begin position="369"/>
        <end position="395"/>
    </location>
</feature>
<comment type="subcellular location">
    <subcellularLocation>
        <location evidence="1">Cell membrane</location>
        <topology evidence="1">Multi-pass membrane protein</topology>
    </subcellularLocation>
</comment>
<keyword evidence="4 7" id="KW-0812">Transmembrane</keyword>
<evidence type="ECO:0000256" key="2">
    <source>
        <dbReference type="ARBA" id="ARBA00005236"/>
    </source>
</evidence>
<evidence type="ECO:0000259" key="8">
    <source>
        <dbReference type="Pfam" id="PF02687"/>
    </source>
</evidence>
<evidence type="ECO:0000256" key="3">
    <source>
        <dbReference type="ARBA" id="ARBA00022475"/>
    </source>
</evidence>
<evidence type="ECO:0000256" key="6">
    <source>
        <dbReference type="ARBA" id="ARBA00023136"/>
    </source>
</evidence>
<comment type="similarity">
    <text evidence="2">Belongs to the ABC-4 integral membrane protein family. LolC/E subfamily.</text>
</comment>
<evidence type="ECO:0000256" key="1">
    <source>
        <dbReference type="ARBA" id="ARBA00004651"/>
    </source>
</evidence>
<evidence type="ECO:0000259" key="9">
    <source>
        <dbReference type="Pfam" id="PF12704"/>
    </source>
</evidence>
<evidence type="ECO:0000256" key="5">
    <source>
        <dbReference type="ARBA" id="ARBA00022989"/>
    </source>
</evidence>
<feature type="transmembrane region" description="Helical" evidence="7">
    <location>
        <begin position="327"/>
        <end position="349"/>
    </location>
</feature>
<evidence type="ECO:0000313" key="11">
    <source>
        <dbReference type="Proteomes" id="UP000239590"/>
    </source>
</evidence>
<reference evidence="11" key="1">
    <citation type="submission" date="2018-02" db="EMBL/GenBank/DDBJ databases">
        <title>Genome sequencing of Solimonas sp. HR-BB.</title>
        <authorList>
            <person name="Lee Y."/>
            <person name="Jeon C.O."/>
        </authorList>
    </citation>
    <scope>NUCLEOTIDE SEQUENCE [LARGE SCALE GENOMIC DNA]</scope>
    <source>
        <strain evidence="11">HR-U</strain>
    </source>
</reference>
<organism evidence="10 11">
    <name type="scientific">Siphonobacter curvatus</name>
    <dbReference type="NCBI Taxonomy" id="2094562"/>
    <lineage>
        <taxon>Bacteria</taxon>
        <taxon>Pseudomonadati</taxon>
        <taxon>Bacteroidota</taxon>
        <taxon>Cytophagia</taxon>
        <taxon>Cytophagales</taxon>
        <taxon>Cytophagaceae</taxon>
        <taxon>Siphonobacter</taxon>
    </lineage>
</organism>
<feature type="transmembrane region" description="Helical" evidence="7">
    <location>
        <begin position="20"/>
        <end position="49"/>
    </location>
</feature>
<keyword evidence="6 7" id="KW-0472">Membrane</keyword>
<evidence type="ECO:0000256" key="4">
    <source>
        <dbReference type="ARBA" id="ARBA00022692"/>
    </source>
</evidence>
<dbReference type="InterPro" id="IPR051447">
    <property type="entry name" value="Lipoprotein-release_system"/>
</dbReference>
<dbReference type="InterPro" id="IPR003838">
    <property type="entry name" value="ABC3_permease_C"/>
</dbReference>
<accession>A0A2S7ISL8</accession>
<dbReference type="PANTHER" id="PTHR30489">
    <property type="entry name" value="LIPOPROTEIN-RELEASING SYSTEM TRANSMEMBRANE PROTEIN LOLE"/>
    <property type="match status" value="1"/>
</dbReference>
<dbReference type="GO" id="GO:0044874">
    <property type="term" value="P:lipoprotein localization to outer membrane"/>
    <property type="evidence" value="ECO:0007669"/>
    <property type="project" value="TreeGrafter"/>
</dbReference>
<gene>
    <name evidence="10" type="ORF">C5O19_14165</name>
</gene>
<dbReference type="InterPro" id="IPR025857">
    <property type="entry name" value="MacB_PCD"/>
</dbReference>
<dbReference type="EMBL" id="PTRA01000001">
    <property type="protein sequence ID" value="PQA60711.1"/>
    <property type="molecule type" value="Genomic_DNA"/>
</dbReference>
<keyword evidence="3" id="KW-1003">Cell membrane</keyword>
<evidence type="ECO:0000256" key="7">
    <source>
        <dbReference type="SAM" id="Phobius"/>
    </source>
</evidence>
<dbReference type="GO" id="GO:0098797">
    <property type="term" value="C:plasma membrane protein complex"/>
    <property type="evidence" value="ECO:0007669"/>
    <property type="project" value="TreeGrafter"/>
</dbReference>
<feature type="transmembrane region" description="Helical" evidence="7">
    <location>
        <begin position="273"/>
        <end position="297"/>
    </location>
</feature>
<dbReference type="AlphaFoldDB" id="A0A2S7ISL8"/>
<dbReference type="Pfam" id="PF12704">
    <property type="entry name" value="MacB_PCD"/>
    <property type="match status" value="1"/>
</dbReference>
<comment type="caution">
    <text evidence="10">The sequence shown here is derived from an EMBL/GenBank/DDBJ whole genome shotgun (WGS) entry which is preliminary data.</text>
</comment>
<keyword evidence="5 7" id="KW-1133">Transmembrane helix</keyword>
<dbReference type="Pfam" id="PF02687">
    <property type="entry name" value="FtsX"/>
    <property type="match status" value="1"/>
</dbReference>
<dbReference type="OrthoDB" id="1522670at2"/>
<proteinExistence type="inferred from homology"/>
<sequence length="408" mass="46192">MNFPRFLAARLRRRTEQRLFSATVTRIGIASIAIGLAVMILAFAVLFGFKGTIQEKLFSLSAHLKVTRYTLNQSYEETAMPRKSRISEQYKSLSAVRHLQMVAHKAGILKTPDDLQGVLFKGVGSDYDWNVFQQNLVEGALPAFQKDTSDSKQVMISRTIAKQLQLKPGDGVIIYFLQNPPRPRKLTVTGIYETGLEELDKQLILGDIRLVQKLNRWGPDTVGGYEVFVKDFTQLPTAEAQIAKLLEPEQDLRSVVDEYRPLFDWLSLLDRNLSVFLTLILFVASFNMVSVLLVLIMERIPMIGLLKALGSPSWQIRKVFLWQGISMILKGLLIGNGLGIGLCLIQQRYRLFPLDPENYYMSYVPIEMNWGVVLALNLAVLGLVTLVLLLPTFIITRMRPVEAIRFSK</sequence>
<evidence type="ECO:0000313" key="10">
    <source>
        <dbReference type="EMBL" id="PQA60711.1"/>
    </source>
</evidence>